<protein>
    <submittedName>
        <fullName evidence="1">Uncharacterized protein</fullName>
    </submittedName>
</protein>
<dbReference type="EMBL" id="CP147711">
    <property type="protein sequence ID" value="WXC80339.1"/>
    <property type="molecule type" value="Genomic_DNA"/>
</dbReference>
<dbReference type="RefSeq" id="WP_156928938.1">
    <property type="nucleotide sequence ID" value="NZ_CP147708.1"/>
</dbReference>
<keyword evidence="2" id="KW-1185">Reference proteome</keyword>
<organism evidence="1 2">
    <name type="scientific">Bradyrhizobium septentrionale</name>
    <dbReference type="NCBI Taxonomy" id="1404411"/>
    <lineage>
        <taxon>Bacteria</taxon>
        <taxon>Pseudomonadati</taxon>
        <taxon>Pseudomonadota</taxon>
        <taxon>Alphaproteobacteria</taxon>
        <taxon>Hyphomicrobiales</taxon>
        <taxon>Nitrobacteraceae</taxon>
        <taxon>Bradyrhizobium</taxon>
    </lineage>
</organism>
<evidence type="ECO:0000313" key="2">
    <source>
        <dbReference type="Proteomes" id="UP001432046"/>
    </source>
</evidence>
<reference evidence="1" key="2">
    <citation type="submission" date="2024-03" db="EMBL/GenBank/DDBJ databases">
        <authorList>
            <person name="Bromfield E.S.P."/>
            <person name="Cloutier S."/>
        </authorList>
    </citation>
    <scope>NUCLEOTIDE SEQUENCE</scope>
    <source>
        <strain evidence="1">5S5</strain>
    </source>
</reference>
<dbReference type="Proteomes" id="UP001432046">
    <property type="component" value="Chromosome"/>
</dbReference>
<evidence type="ECO:0000313" key="1">
    <source>
        <dbReference type="EMBL" id="WXC80339.1"/>
    </source>
</evidence>
<gene>
    <name evidence="1" type="ORF">WDK88_01330</name>
</gene>
<accession>A0ABZ2NZQ1</accession>
<reference evidence="1" key="1">
    <citation type="journal article" date="2021" name="Int. J. Syst. Evol. Microbiol.">
        <title>Bradyrhizobium septentrionale sp. nov. (sv. septentrionale) and Bradyrhizobium quebecense sp. nov. (sv. septentrionale) associated with legumes native to Canada possess rearranged symbiosis genes and numerous insertion sequences.</title>
        <authorList>
            <person name="Bromfield E.S.P."/>
            <person name="Cloutier S."/>
        </authorList>
    </citation>
    <scope>NUCLEOTIDE SEQUENCE</scope>
    <source>
        <strain evidence="1">5S5</strain>
    </source>
</reference>
<name>A0ABZ2NZQ1_9BRAD</name>
<proteinExistence type="predicted"/>
<sequence length="53" mass="5723">MTELFSCWSGTYGILCAEETTHSASANTVGLTICIVYVTESSADDFTIGFEHL</sequence>